<accession>A0A1I4AWW9</accession>
<dbReference type="AlphaFoldDB" id="A0A1I4AWW9"/>
<reference evidence="1 2" key="1">
    <citation type="submission" date="2016-10" db="EMBL/GenBank/DDBJ databases">
        <authorList>
            <person name="de Groot N.N."/>
        </authorList>
    </citation>
    <scope>NUCLEOTIDE SEQUENCE [LARGE SCALE GENOMIC DNA]</scope>
    <source>
        <strain evidence="1 2">DSM 19981</strain>
    </source>
</reference>
<protein>
    <recommendedName>
        <fullName evidence="3">EthD domain-containing protein</fullName>
    </recommendedName>
</protein>
<evidence type="ECO:0000313" key="2">
    <source>
        <dbReference type="Proteomes" id="UP000199473"/>
    </source>
</evidence>
<dbReference type="Proteomes" id="UP000199473">
    <property type="component" value="Unassembled WGS sequence"/>
</dbReference>
<sequence length="196" mass="21240">MANKGFLLVFMNPPPAFDEEFNAWYDSEHVPERLSVPGFVTGLRYMNIAAGAPRYLAMYDLEGFGVLDTPEYHRVAYDNASPWTKRVTARARVQRFAGDQVGPGHPVTGRAARIGIIRFRGLAPEQVEAVKAGMAATCLDRPAVIKHRVLVDPGSGAGADVIGFIEARAPMPDAIDPALFGSAADHVDLVAQYSPF</sequence>
<dbReference type="RefSeq" id="WP_092960275.1">
    <property type="nucleotide sequence ID" value="NZ_FOSQ01000004.1"/>
</dbReference>
<dbReference type="SUPFAM" id="SSF54909">
    <property type="entry name" value="Dimeric alpha+beta barrel"/>
    <property type="match status" value="1"/>
</dbReference>
<gene>
    <name evidence="1" type="ORF">SAMN02745775_104234</name>
</gene>
<keyword evidence="2" id="KW-1185">Reference proteome</keyword>
<dbReference type="OrthoDB" id="3034735at2"/>
<dbReference type="EMBL" id="FOSQ01000004">
    <property type="protein sequence ID" value="SFK60690.1"/>
    <property type="molecule type" value="Genomic_DNA"/>
</dbReference>
<dbReference type="STRING" id="1123062.SAMN02745775_104234"/>
<dbReference type="InterPro" id="IPR011008">
    <property type="entry name" value="Dimeric_a/b-barrel"/>
</dbReference>
<organism evidence="1 2">
    <name type="scientific">Falsiroseomonas stagni DSM 19981</name>
    <dbReference type="NCBI Taxonomy" id="1123062"/>
    <lineage>
        <taxon>Bacteria</taxon>
        <taxon>Pseudomonadati</taxon>
        <taxon>Pseudomonadota</taxon>
        <taxon>Alphaproteobacteria</taxon>
        <taxon>Acetobacterales</taxon>
        <taxon>Roseomonadaceae</taxon>
        <taxon>Falsiroseomonas</taxon>
    </lineage>
</organism>
<evidence type="ECO:0000313" key="1">
    <source>
        <dbReference type="EMBL" id="SFK60690.1"/>
    </source>
</evidence>
<evidence type="ECO:0008006" key="3">
    <source>
        <dbReference type="Google" id="ProtNLM"/>
    </source>
</evidence>
<name>A0A1I4AWW9_9PROT</name>
<proteinExistence type="predicted"/>